<dbReference type="SUPFAM" id="SSF52058">
    <property type="entry name" value="L domain-like"/>
    <property type="match status" value="1"/>
</dbReference>
<dbReference type="GO" id="GO:0008045">
    <property type="term" value="P:motor neuron axon guidance"/>
    <property type="evidence" value="ECO:0007669"/>
    <property type="project" value="EnsemblMetazoa"/>
</dbReference>
<proteinExistence type="predicted"/>
<gene>
    <name evidence="7" type="primary">Dsec\GM25406</name>
    <name evidence="7" type="ORF">Dsec_GM25406</name>
</gene>
<keyword evidence="4" id="KW-1133">Transmembrane helix</keyword>
<feature type="chain" id="PRO_5002808405" evidence="5">
    <location>
        <begin position="28"/>
        <end position="752"/>
    </location>
</feature>
<dbReference type="GO" id="GO:0036194">
    <property type="term" value="C:muscle cell projection"/>
    <property type="evidence" value="ECO:0007669"/>
    <property type="project" value="EnsemblMetazoa"/>
</dbReference>
<dbReference type="Proteomes" id="UP000001292">
    <property type="component" value="Unassembled WGS sequence"/>
</dbReference>
<dbReference type="PhylomeDB" id="B4HGQ5"/>
<evidence type="ECO:0000256" key="5">
    <source>
        <dbReference type="SAM" id="SignalP"/>
    </source>
</evidence>
<sequence>MSLAPHLGQAFSLCLCLVLATLPVALGLANCPNGCECDDDTLMVNCGEGTLDVLPIALNPAIQRLVIKNNKLKTIDSSMQFYAQLTFLDLSFNDMLTIPERSFAYHAKLQELHLDHNKIGQVSNKTFLGLSTISVLNLRGNLIAELEYRTFSPMVKLAELNLGQNRISHIDPHALDGLDNLRVLYLDDNTLTTVPGELTFQALHSLAELYLGTNSFMTIPGGAFQDLKGLTRLDLRGAGLLNISGDALKGLESLRFLDLSDNRLPAIPTAAFQRLGRLEQLNIGQNDFEVISSGAFSGLRELRHLELTGAQRLRRVESGAFSGNTNLEHLNLSSNKQLNELSSIALGGLPHLSTVVLKANQLSSLDEGLVPWADLQTLDLSENPFECDCRLLWLRHLLVSRNASGQYAPVICAYPTALRDLPLAHLAEPLLGCAHGAASKQAIIGILVVACAALITTLALVLYTCRHRIREMLKGHSALGRKEREYQKTFSDEEYMSRPPPGGGGVHPGGYPYFAGSSRPIPLRGRGGGGGASTASGAVQQLQVPSAVDQASNSFAQLSHIHYMTNNGQQQQAQQQSTSKMHHSQQDMRLLACNGGKPLNATSLPRHRPPVVQESTLSHYSQPLANGIRLTQDHFNHNQNQSHNQHYGGVYAKPCDAMSEPGYIHNNSHYSLPLDHDLPPSPTPTPPPPALPLRNGVGMALIHGNTTGRRSFNNNNNVSTLSNNNHHGIGGGVGVAVGGTVGNNNGSLRRYH</sequence>
<feature type="signal peptide" evidence="5">
    <location>
        <begin position="1"/>
        <end position="27"/>
    </location>
</feature>
<evidence type="ECO:0000313" key="8">
    <source>
        <dbReference type="Proteomes" id="UP000001292"/>
    </source>
</evidence>
<dbReference type="EMBL" id="CH480815">
    <property type="protein sequence ID" value="EDW41363.1"/>
    <property type="molecule type" value="Genomic_DNA"/>
</dbReference>
<reference evidence="7 8" key="1">
    <citation type="journal article" date="2007" name="Nature">
        <title>Evolution of genes and genomes on the Drosophila phylogeny.</title>
        <authorList>
            <consortium name="Drosophila 12 Genomes Consortium"/>
            <person name="Clark A.G."/>
            <person name="Eisen M.B."/>
            <person name="Smith D.R."/>
            <person name="Bergman C.M."/>
            <person name="Oliver B."/>
            <person name="Markow T.A."/>
            <person name="Kaufman T.C."/>
            <person name="Kellis M."/>
            <person name="Gelbart W."/>
            <person name="Iyer V.N."/>
            <person name="Pollard D.A."/>
            <person name="Sackton T.B."/>
            <person name="Larracuente A.M."/>
            <person name="Singh N.D."/>
            <person name="Abad J.P."/>
            <person name="Abt D.N."/>
            <person name="Adryan B."/>
            <person name="Aguade M."/>
            <person name="Akashi H."/>
            <person name="Anderson W.W."/>
            <person name="Aquadro C.F."/>
            <person name="Ardell D.H."/>
            <person name="Arguello R."/>
            <person name="Artieri C.G."/>
            <person name="Barbash D.A."/>
            <person name="Barker D."/>
            <person name="Barsanti P."/>
            <person name="Batterham P."/>
            <person name="Batzoglou S."/>
            <person name="Begun D."/>
            <person name="Bhutkar A."/>
            <person name="Blanco E."/>
            <person name="Bosak S.A."/>
            <person name="Bradley R.K."/>
            <person name="Brand A.D."/>
            <person name="Brent M.R."/>
            <person name="Brooks A.N."/>
            <person name="Brown R.H."/>
            <person name="Butlin R.K."/>
            <person name="Caggese C."/>
            <person name="Calvi B.R."/>
            <person name="Bernardo de Carvalho A."/>
            <person name="Caspi A."/>
            <person name="Castrezana S."/>
            <person name="Celniker S.E."/>
            <person name="Chang J.L."/>
            <person name="Chapple C."/>
            <person name="Chatterji S."/>
            <person name="Chinwalla A."/>
            <person name="Civetta A."/>
            <person name="Clifton S.W."/>
            <person name="Comeron J.M."/>
            <person name="Costello J.C."/>
            <person name="Coyne J.A."/>
            <person name="Daub J."/>
            <person name="David R.G."/>
            <person name="Delcher A.L."/>
            <person name="Delehaunty K."/>
            <person name="Do C.B."/>
            <person name="Ebling H."/>
            <person name="Edwards K."/>
            <person name="Eickbush T."/>
            <person name="Evans J.D."/>
            <person name="Filipski A."/>
            <person name="Findeiss S."/>
            <person name="Freyhult E."/>
            <person name="Fulton L."/>
            <person name="Fulton R."/>
            <person name="Garcia A.C."/>
            <person name="Gardiner A."/>
            <person name="Garfield D.A."/>
            <person name="Garvin B.E."/>
            <person name="Gibson G."/>
            <person name="Gilbert D."/>
            <person name="Gnerre S."/>
            <person name="Godfrey J."/>
            <person name="Good R."/>
            <person name="Gotea V."/>
            <person name="Gravely B."/>
            <person name="Greenberg A.J."/>
            <person name="Griffiths-Jones S."/>
            <person name="Gross S."/>
            <person name="Guigo R."/>
            <person name="Gustafson E.A."/>
            <person name="Haerty W."/>
            <person name="Hahn M.W."/>
            <person name="Halligan D.L."/>
            <person name="Halpern A.L."/>
            <person name="Halter G.M."/>
            <person name="Han M.V."/>
            <person name="Heger A."/>
            <person name="Hillier L."/>
            <person name="Hinrichs A.S."/>
            <person name="Holmes I."/>
            <person name="Hoskins R.A."/>
            <person name="Hubisz M.J."/>
            <person name="Hultmark D."/>
            <person name="Huntley M.A."/>
            <person name="Jaffe D.B."/>
            <person name="Jagadeeshan S."/>
            <person name="Jeck W.R."/>
            <person name="Johnson J."/>
            <person name="Jones C.D."/>
            <person name="Jordan W.C."/>
            <person name="Karpen G.H."/>
            <person name="Kataoka E."/>
            <person name="Keightley P.D."/>
            <person name="Kheradpour P."/>
            <person name="Kirkness E.F."/>
            <person name="Koerich L.B."/>
            <person name="Kristiansen K."/>
            <person name="Kudrna D."/>
            <person name="Kulathinal R.J."/>
            <person name="Kumar S."/>
            <person name="Kwok R."/>
            <person name="Lander E."/>
            <person name="Langley C.H."/>
            <person name="Lapoint R."/>
            <person name="Lazzaro B.P."/>
            <person name="Lee S.J."/>
            <person name="Levesque L."/>
            <person name="Li R."/>
            <person name="Lin C.F."/>
            <person name="Lin M.F."/>
            <person name="Lindblad-Toh K."/>
            <person name="Llopart A."/>
            <person name="Long M."/>
            <person name="Low L."/>
            <person name="Lozovsky E."/>
            <person name="Lu J."/>
            <person name="Luo M."/>
            <person name="Machado C.A."/>
            <person name="Makalowski W."/>
            <person name="Marzo M."/>
            <person name="Matsuda M."/>
            <person name="Matzkin L."/>
            <person name="McAllister B."/>
            <person name="McBride C.S."/>
            <person name="McKernan B."/>
            <person name="McKernan K."/>
            <person name="Mendez-Lago M."/>
            <person name="Minx P."/>
            <person name="Mollenhauer M.U."/>
            <person name="Montooth K."/>
            <person name="Mount S.M."/>
            <person name="Mu X."/>
            <person name="Myers E."/>
            <person name="Negre B."/>
            <person name="Newfeld S."/>
            <person name="Nielsen R."/>
            <person name="Noor M.A."/>
            <person name="O'Grady P."/>
            <person name="Pachter L."/>
            <person name="Papaceit M."/>
            <person name="Parisi M.J."/>
            <person name="Parisi M."/>
            <person name="Parts L."/>
            <person name="Pedersen J.S."/>
            <person name="Pesole G."/>
            <person name="Phillippy A.M."/>
            <person name="Ponting C.P."/>
            <person name="Pop M."/>
            <person name="Porcelli D."/>
            <person name="Powell J.R."/>
            <person name="Prohaska S."/>
            <person name="Pruitt K."/>
            <person name="Puig M."/>
            <person name="Quesneville H."/>
            <person name="Ram K.R."/>
            <person name="Rand D."/>
            <person name="Rasmussen M.D."/>
            <person name="Reed L.K."/>
            <person name="Reenan R."/>
            <person name="Reily A."/>
            <person name="Remington K.A."/>
            <person name="Rieger T.T."/>
            <person name="Ritchie M.G."/>
            <person name="Robin C."/>
            <person name="Rogers Y.H."/>
            <person name="Rohde C."/>
            <person name="Rozas J."/>
            <person name="Rubenfield M.J."/>
            <person name="Ruiz A."/>
            <person name="Russo S."/>
            <person name="Salzberg S.L."/>
            <person name="Sanchez-Gracia A."/>
            <person name="Saranga D.J."/>
            <person name="Sato H."/>
            <person name="Schaeffer S.W."/>
            <person name="Schatz M.C."/>
            <person name="Schlenke T."/>
            <person name="Schwartz R."/>
            <person name="Segarra C."/>
            <person name="Singh R.S."/>
            <person name="Sirot L."/>
            <person name="Sirota M."/>
            <person name="Sisneros N.B."/>
            <person name="Smith C.D."/>
            <person name="Smith T.F."/>
            <person name="Spieth J."/>
            <person name="Stage D.E."/>
            <person name="Stark A."/>
            <person name="Stephan W."/>
            <person name="Strausberg R.L."/>
            <person name="Strempel S."/>
            <person name="Sturgill D."/>
            <person name="Sutton G."/>
            <person name="Sutton G.G."/>
            <person name="Tao W."/>
            <person name="Teichmann S."/>
            <person name="Tobari Y.N."/>
            <person name="Tomimura Y."/>
            <person name="Tsolas J.M."/>
            <person name="Valente V.L."/>
            <person name="Venter E."/>
            <person name="Venter J.C."/>
            <person name="Vicario S."/>
            <person name="Vieira F.G."/>
            <person name="Vilella A.J."/>
            <person name="Villasante A."/>
            <person name="Walenz B."/>
            <person name="Wang J."/>
            <person name="Wasserman M."/>
            <person name="Watts T."/>
            <person name="Wilson D."/>
            <person name="Wilson R.K."/>
            <person name="Wing R.A."/>
            <person name="Wolfner M.F."/>
            <person name="Wong A."/>
            <person name="Wong G.K."/>
            <person name="Wu C.I."/>
            <person name="Wu G."/>
            <person name="Yamamoto D."/>
            <person name="Yang H.P."/>
            <person name="Yang S.P."/>
            <person name="Yorke J.A."/>
            <person name="Yoshida K."/>
            <person name="Zdobnov E."/>
            <person name="Zhang P."/>
            <person name="Zhang Y."/>
            <person name="Zimin A.V."/>
            <person name="Baldwin J."/>
            <person name="Abdouelleil A."/>
            <person name="Abdulkadir J."/>
            <person name="Abebe A."/>
            <person name="Abera B."/>
            <person name="Abreu J."/>
            <person name="Acer S.C."/>
            <person name="Aftuck L."/>
            <person name="Alexander A."/>
            <person name="An P."/>
            <person name="Anderson E."/>
            <person name="Anderson S."/>
            <person name="Arachi H."/>
            <person name="Azer M."/>
            <person name="Bachantsang P."/>
            <person name="Barry A."/>
            <person name="Bayul T."/>
            <person name="Berlin A."/>
            <person name="Bessette D."/>
            <person name="Bloom T."/>
            <person name="Blye J."/>
            <person name="Boguslavskiy L."/>
            <person name="Bonnet C."/>
            <person name="Boukhgalter B."/>
            <person name="Bourzgui I."/>
            <person name="Brown A."/>
            <person name="Cahill P."/>
            <person name="Channer S."/>
            <person name="Cheshatsang Y."/>
            <person name="Chuda L."/>
            <person name="Citroen M."/>
            <person name="Collymore A."/>
            <person name="Cooke P."/>
            <person name="Costello M."/>
            <person name="D'Aco K."/>
            <person name="Daza R."/>
            <person name="De Haan G."/>
            <person name="DeGray S."/>
            <person name="DeMaso C."/>
            <person name="Dhargay N."/>
            <person name="Dooley K."/>
            <person name="Dooley E."/>
            <person name="Doricent M."/>
            <person name="Dorje P."/>
            <person name="Dorjee K."/>
            <person name="Dupes A."/>
            <person name="Elong R."/>
            <person name="Falk J."/>
            <person name="Farina A."/>
            <person name="Faro S."/>
            <person name="Ferguson D."/>
            <person name="Fisher S."/>
            <person name="Foley C.D."/>
            <person name="Franke A."/>
            <person name="Friedrich D."/>
            <person name="Gadbois L."/>
            <person name="Gearin G."/>
            <person name="Gearin C.R."/>
            <person name="Giannoukos G."/>
            <person name="Goode T."/>
            <person name="Graham J."/>
            <person name="Grandbois E."/>
            <person name="Grewal S."/>
            <person name="Gyaltsen K."/>
            <person name="Hafez N."/>
            <person name="Hagos B."/>
            <person name="Hall J."/>
            <person name="Henson C."/>
            <person name="Hollinger A."/>
            <person name="Honan T."/>
            <person name="Huard M.D."/>
            <person name="Hughes L."/>
            <person name="Hurhula B."/>
            <person name="Husby M.E."/>
            <person name="Kamat A."/>
            <person name="Kanga B."/>
            <person name="Kashin S."/>
            <person name="Khazanovich D."/>
            <person name="Kisner P."/>
            <person name="Lance K."/>
            <person name="Lara M."/>
            <person name="Lee W."/>
            <person name="Lennon N."/>
            <person name="Letendre F."/>
            <person name="LeVine R."/>
            <person name="Lipovsky A."/>
            <person name="Liu X."/>
            <person name="Liu J."/>
            <person name="Liu S."/>
            <person name="Lokyitsang T."/>
            <person name="Lokyitsang Y."/>
            <person name="Lubonja R."/>
            <person name="Lui A."/>
            <person name="MacDonald P."/>
            <person name="Magnisalis V."/>
            <person name="Maru K."/>
            <person name="Matthews C."/>
            <person name="McCusker W."/>
            <person name="McDonough S."/>
            <person name="Mehta T."/>
            <person name="Meldrim J."/>
            <person name="Meneus L."/>
            <person name="Mihai O."/>
            <person name="Mihalev A."/>
            <person name="Mihova T."/>
            <person name="Mittelman R."/>
            <person name="Mlenga V."/>
            <person name="Montmayeur A."/>
            <person name="Mulrain L."/>
            <person name="Navidi A."/>
            <person name="Naylor J."/>
            <person name="Negash T."/>
            <person name="Nguyen T."/>
            <person name="Nguyen N."/>
            <person name="Nicol R."/>
            <person name="Norbu C."/>
            <person name="Norbu N."/>
            <person name="Novod N."/>
            <person name="O'Neill B."/>
            <person name="Osman S."/>
            <person name="Markiewicz E."/>
            <person name="Oyono O.L."/>
            <person name="Patti C."/>
            <person name="Phunkhang P."/>
            <person name="Pierre F."/>
            <person name="Priest M."/>
            <person name="Raghuraman S."/>
            <person name="Rege F."/>
            <person name="Reyes R."/>
            <person name="Rise C."/>
            <person name="Rogov P."/>
            <person name="Ross K."/>
            <person name="Ryan E."/>
            <person name="Settipalli S."/>
            <person name="Shea T."/>
            <person name="Sherpa N."/>
            <person name="Shi L."/>
            <person name="Shih D."/>
            <person name="Sparrow T."/>
            <person name="Spaulding J."/>
            <person name="Stalker J."/>
            <person name="Stange-Thomann N."/>
            <person name="Stavropoulos S."/>
            <person name="Stone C."/>
            <person name="Strader C."/>
            <person name="Tesfaye S."/>
            <person name="Thomson T."/>
            <person name="Thoulutsang Y."/>
            <person name="Thoulutsang D."/>
            <person name="Topham K."/>
            <person name="Topping I."/>
            <person name="Tsamla T."/>
            <person name="Vassiliev H."/>
            <person name="Vo A."/>
            <person name="Wangchuk T."/>
            <person name="Wangdi T."/>
            <person name="Weiand M."/>
            <person name="Wilkinson J."/>
            <person name="Wilson A."/>
            <person name="Yadav S."/>
            <person name="Young G."/>
            <person name="Yu Q."/>
            <person name="Zembek L."/>
            <person name="Zhong D."/>
            <person name="Zimmer A."/>
            <person name="Zwirko Z."/>
            <person name="Jaffe D.B."/>
            <person name="Alvarez P."/>
            <person name="Brockman W."/>
            <person name="Butler J."/>
            <person name="Chin C."/>
            <person name="Gnerre S."/>
            <person name="Grabherr M."/>
            <person name="Kleber M."/>
            <person name="Mauceli E."/>
            <person name="MacCallum I."/>
        </authorList>
    </citation>
    <scope>NUCLEOTIDE SEQUENCE [LARGE SCALE GENOMIC DNA]</scope>
    <source>
        <strain evidence="8">Rob3c / Tucson 14021-0248.25</strain>
    </source>
</reference>
<evidence type="ECO:0000259" key="6">
    <source>
        <dbReference type="SMART" id="SM00082"/>
    </source>
</evidence>
<dbReference type="GO" id="GO:0072499">
    <property type="term" value="P:photoreceptor cell axon guidance"/>
    <property type="evidence" value="ECO:0007669"/>
    <property type="project" value="EnsemblMetazoa"/>
</dbReference>
<dbReference type="HOGENOM" id="CLU_000288_18_6_1"/>
<dbReference type="GO" id="GO:0005886">
    <property type="term" value="C:plasma membrane"/>
    <property type="evidence" value="ECO:0007669"/>
    <property type="project" value="TreeGrafter"/>
</dbReference>
<keyword evidence="1" id="KW-0433">Leucine-rich repeat</keyword>
<accession>B4HGQ5</accession>
<organism evidence="8">
    <name type="scientific">Drosophila sechellia</name>
    <name type="common">Fruit fly</name>
    <dbReference type="NCBI Taxonomy" id="7238"/>
    <lineage>
        <taxon>Eukaryota</taxon>
        <taxon>Metazoa</taxon>
        <taxon>Ecdysozoa</taxon>
        <taxon>Arthropoda</taxon>
        <taxon>Hexapoda</taxon>
        <taxon>Insecta</taxon>
        <taxon>Pterygota</taxon>
        <taxon>Neoptera</taxon>
        <taxon>Endopterygota</taxon>
        <taxon>Diptera</taxon>
        <taxon>Brachycera</taxon>
        <taxon>Muscomorpha</taxon>
        <taxon>Ephydroidea</taxon>
        <taxon>Drosophilidae</taxon>
        <taxon>Drosophila</taxon>
        <taxon>Sophophora</taxon>
    </lineage>
</organism>
<dbReference type="STRING" id="7238.B4HGQ5"/>
<evidence type="ECO:0000313" key="7">
    <source>
        <dbReference type="EMBL" id="EDW41363.1"/>
    </source>
</evidence>
<keyword evidence="8" id="KW-1185">Reference proteome</keyword>
<keyword evidence="4" id="KW-0812">Transmembrane</keyword>
<evidence type="ECO:0000256" key="3">
    <source>
        <dbReference type="ARBA" id="ARBA00022737"/>
    </source>
</evidence>
<evidence type="ECO:0000256" key="4">
    <source>
        <dbReference type="SAM" id="Phobius"/>
    </source>
</evidence>
<dbReference type="InterPro" id="IPR003591">
    <property type="entry name" value="Leu-rich_rpt_typical-subtyp"/>
</dbReference>
<dbReference type="AlphaFoldDB" id="B4HGQ5"/>
<keyword evidence="3" id="KW-0677">Repeat</keyword>
<dbReference type="Pfam" id="PF13855">
    <property type="entry name" value="LRR_8"/>
    <property type="match status" value="3"/>
</dbReference>
<dbReference type="GO" id="GO:0007436">
    <property type="term" value="P:larval salivary gland morphogenesis"/>
    <property type="evidence" value="ECO:0007669"/>
    <property type="project" value="EnsemblMetazoa"/>
</dbReference>
<dbReference type="FunFam" id="3.80.10.10:FF:000563">
    <property type="entry name" value="Capricious, isoform D"/>
    <property type="match status" value="1"/>
</dbReference>
<feature type="domain" description="LRRCT" evidence="6">
    <location>
        <begin position="383"/>
        <end position="434"/>
    </location>
</feature>
<dbReference type="GO" id="GO:0007416">
    <property type="term" value="P:synapse assembly"/>
    <property type="evidence" value="ECO:0007669"/>
    <property type="project" value="EnsemblMetazoa"/>
</dbReference>
<dbReference type="Gene3D" id="3.80.10.10">
    <property type="entry name" value="Ribonuclease Inhibitor"/>
    <property type="match status" value="3"/>
</dbReference>
<dbReference type="InterPro" id="IPR032675">
    <property type="entry name" value="LRR_dom_sf"/>
</dbReference>
<dbReference type="PROSITE" id="PS51450">
    <property type="entry name" value="LRR"/>
    <property type="match status" value="3"/>
</dbReference>
<dbReference type="GO" id="GO:0035147">
    <property type="term" value="P:branch fusion, open tracheal system"/>
    <property type="evidence" value="ECO:0007669"/>
    <property type="project" value="EnsemblMetazoa"/>
</dbReference>
<dbReference type="OMA" id="SFNDMVT"/>
<dbReference type="FunFam" id="3.80.10.10:FF:000611">
    <property type="entry name" value="Capricious, isoform E"/>
    <property type="match status" value="1"/>
</dbReference>
<dbReference type="GO" id="GO:0007156">
    <property type="term" value="P:homophilic cell adhesion via plasma membrane adhesion molecules"/>
    <property type="evidence" value="ECO:0007669"/>
    <property type="project" value="EnsemblMetazoa"/>
</dbReference>
<dbReference type="GO" id="GO:0035230">
    <property type="term" value="C:cytoneme"/>
    <property type="evidence" value="ECO:0007669"/>
    <property type="project" value="EnsemblMetazoa"/>
</dbReference>
<keyword evidence="2 5" id="KW-0732">Signal</keyword>
<evidence type="ECO:0000256" key="2">
    <source>
        <dbReference type="ARBA" id="ARBA00022729"/>
    </source>
</evidence>
<feature type="transmembrane region" description="Helical" evidence="4">
    <location>
        <begin position="442"/>
        <end position="465"/>
    </location>
</feature>
<dbReference type="SMR" id="B4HGQ5"/>
<name>B4HGQ5_DROSE</name>
<dbReference type="SMART" id="SM00369">
    <property type="entry name" value="LRR_TYP"/>
    <property type="match status" value="12"/>
</dbReference>
<dbReference type="PANTHER" id="PTHR24369">
    <property type="entry name" value="ANTIGEN BSP, PUTATIVE-RELATED"/>
    <property type="match status" value="1"/>
</dbReference>
<evidence type="ECO:0000256" key="1">
    <source>
        <dbReference type="ARBA" id="ARBA00022614"/>
    </source>
</evidence>
<dbReference type="InterPro" id="IPR050541">
    <property type="entry name" value="LRR_TM_domain-containing"/>
</dbReference>
<keyword evidence="4" id="KW-0472">Membrane</keyword>
<dbReference type="InterPro" id="IPR001611">
    <property type="entry name" value="Leu-rich_rpt"/>
</dbReference>
<dbReference type="InterPro" id="IPR000483">
    <property type="entry name" value="Cys-rich_flank_reg_C"/>
</dbReference>
<dbReference type="SMART" id="SM00082">
    <property type="entry name" value="LRRCT"/>
    <property type="match status" value="1"/>
</dbReference>
<protein>
    <submittedName>
        <fullName evidence="7">GM25406</fullName>
    </submittedName>
</protein>
<dbReference type="PANTHER" id="PTHR24369:SF210">
    <property type="entry name" value="CHAOPTIN-RELATED"/>
    <property type="match status" value="1"/>
</dbReference>